<dbReference type="InterPro" id="IPR016064">
    <property type="entry name" value="NAD/diacylglycerol_kinase_sf"/>
</dbReference>
<dbReference type="RefSeq" id="WP_018022755.1">
    <property type="nucleotide sequence ID" value="NZ_AQUX01000012.1"/>
</dbReference>
<dbReference type="OrthoDB" id="5189801at2"/>
<evidence type="ECO:0000313" key="1">
    <source>
        <dbReference type="EMBL" id="AIT61907.1"/>
    </source>
</evidence>
<dbReference type="eggNOG" id="COG1597">
    <property type="taxonomic scope" value="Bacteria"/>
</dbReference>
<name>A0A097IIE6_9CORY</name>
<protein>
    <submittedName>
        <fullName evidence="1">Uncharacterized protein</fullName>
    </submittedName>
</protein>
<dbReference type="HOGENOM" id="CLU_087221_0_0_11"/>
<proteinExistence type="predicted"/>
<dbReference type="KEGG" id="cdo:CDOO_12055"/>
<sequence>MRLLFLNCGNALPAELRERIDAHSNPPVEFHELPLIPSRADLRFLDEAAREVLPVDPTPSLEEIAAQPDVEHLGAPKPPPQQPAELLRVVVAGSDAALGAVLTRMMRGDYLWVQVGFVPTSPGSAAAINWGLPAELSPAVELALTGSPLPVPVIRNDTGTVVAGSASVTAADGGAFEGEIIVDDTILVKQQSRPGDARFFGQFGARLVPTTTSPGIAAIRLTTSLSPAQPARGIRARLGESIVRSIGLPQAQSWMEIPALRWLVSAAPAPSGGADPRSLLSGRALQCGGNQMLVTVDGIPGKRPVDRVTFYRHLRDLQIVRHS</sequence>
<gene>
    <name evidence="1" type="ORF">CDOO_12055</name>
</gene>
<dbReference type="EMBL" id="CP006764">
    <property type="protein sequence ID" value="AIT61907.1"/>
    <property type="molecule type" value="Genomic_DNA"/>
</dbReference>
<reference evidence="1 2" key="1">
    <citation type="submission" date="2013-09" db="EMBL/GenBank/DDBJ databases">
        <title>Complete genome sequence of Corynebacterium doosanense CAU 212(T) (=DSM 45436(T)), isolated from activated sludge.</title>
        <authorList>
            <person name="Schaffert L."/>
            <person name="Albersmeier A."/>
            <person name="Kalinowski J."/>
            <person name="Ruckert C."/>
        </authorList>
    </citation>
    <scope>NUCLEOTIDE SEQUENCE [LARGE SCALE GENOMIC DNA]</scope>
    <source>
        <strain evidence="1 2">CAU 212</strain>
    </source>
</reference>
<dbReference type="Proteomes" id="UP000029914">
    <property type="component" value="Chromosome"/>
</dbReference>
<dbReference type="STRING" id="558173.CDOO_12055"/>
<organism evidence="1 2">
    <name type="scientific">Corynebacterium doosanense CAU 212 = DSM 45436</name>
    <dbReference type="NCBI Taxonomy" id="558173"/>
    <lineage>
        <taxon>Bacteria</taxon>
        <taxon>Bacillati</taxon>
        <taxon>Actinomycetota</taxon>
        <taxon>Actinomycetes</taxon>
        <taxon>Mycobacteriales</taxon>
        <taxon>Corynebacteriaceae</taxon>
        <taxon>Corynebacterium</taxon>
    </lineage>
</organism>
<keyword evidence="2" id="KW-1185">Reference proteome</keyword>
<dbReference type="AlphaFoldDB" id="A0A097IIE6"/>
<accession>A0A097IIE6</accession>
<dbReference type="SUPFAM" id="SSF111331">
    <property type="entry name" value="NAD kinase/diacylglycerol kinase-like"/>
    <property type="match status" value="1"/>
</dbReference>
<evidence type="ECO:0000313" key="2">
    <source>
        <dbReference type="Proteomes" id="UP000029914"/>
    </source>
</evidence>